<evidence type="ECO:0000256" key="1">
    <source>
        <dbReference type="ARBA" id="ARBA00008618"/>
    </source>
</evidence>
<sequence>MTQTNKASAFEVFYSFMTKETYNVFVQYIIGVWESKCQFTGGSWNDWHPQVTGDLETPVYAVPDGDKVYNVRASRFQIQVTTDAFGLLVTLCALHGLLLDIKDDRLPASDFETLQTQKAFDRLLRYARSHKEANAITPEFGLDNSSYRDLATESVDDLLHQRSVFANAIGEGAVRLGIIAEGTPLTMPQLLMVLGDIIGYASRTLSHKTALSLSVNELTQSWIKKTGSSGIFVPVSYEDRLDGRQMVLDMKAIRASDDQLYDEISTSVLANSTVGREELTGCDLIILKADSYGDLPQE</sequence>
<organism evidence="2 3">
    <name type="scientific">Brenneria alni</name>
    <dbReference type="NCBI Taxonomy" id="71656"/>
    <lineage>
        <taxon>Bacteria</taxon>
        <taxon>Pseudomonadati</taxon>
        <taxon>Pseudomonadota</taxon>
        <taxon>Gammaproteobacteria</taxon>
        <taxon>Enterobacterales</taxon>
        <taxon>Pectobacteriaceae</taxon>
        <taxon>Brenneria</taxon>
    </lineage>
</organism>
<dbReference type="AlphaFoldDB" id="A0A421DJJ2"/>
<evidence type="ECO:0000313" key="2">
    <source>
        <dbReference type="EMBL" id="RLM18816.1"/>
    </source>
</evidence>
<reference evidence="2 3" key="1">
    <citation type="submission" date="2016-09" db="EMBL/GenBank/DDBJ databases">
        <authorList>
            <person name="Doonan J."/>
            <person name="Pachebat J.A."/>
            <person name="Golyshin P.N."/>
            <person name="Denman S."/>
            <person name="Mcdonald J.E."/>
        </authorList>
    </citation>
    <scope>NUCLEOTIDE SEQUENCE [LARGE SCALE GENOMIC DNA]</scope>
    <source>
        <strain evidence="2 3">NCPPB 3934</strain>
    </source>
</reference>
<name>A0A421DJJ2_9GAMM</name>
<evidence type="ECO:0000313" key="3">
    <source>
        <dbReference type="Proteomes" id="UP000285648"/>
    </source>
</evidence>
<dbReference type="Proteomes" id="UP000285648">
    <property type="component" value="Unassembled WGS sequence"/>
</dbReference>
<protein>
    <submittedName>
        <fullName evidence="2">Uncharacterized protein</fullName>
    </submittedName>
</protein>
<gene>
    <name evidence="2" type="ORF">BIY29_17665</name>
</gene>
<proteinExistence type="inferred from homology"/>
<dbReference type="Gene3D" id="3.30.70.3580">
    <property type="entry name" value="Antirestriction protein"/>
    <property type="match status" value="1"/>
</dbReference>
<dbReference type="EMBL" id="MJLZ01000058">
    <property type="protein sequence ID" value="RLM18816.1"/>
    <property type="molecule type" value="Genomic_DNA"/>
</dbReference>
<dbReference type="InterPro" id="IPR042297">
    <property type="entry name" value="Antirestriction_sf"/>
</dbReference>
<comment type="caution">
    <text evidence="2">The sequence shown here is derived from an EMBL/GenBank/DDBJ whole genome shotgun (WGS) entry which is preliminary data.</text>
</comment>
<dbReference type="Pfam" id="PF03230">
    <property type="entry name" value="Antirestrict"/>
    <property type="match status" value="1"/>
</dbReference>
<dbReference type="RefSeq" id="WP_121576464.1">
    <property type="nucleotide sequence ID" value="NZ_MJLZ01000058.1"/>
</dbReference>
<dbReference type="OrthoDB" id="6429848at2"/>
<comment type="similarity">
    <text evidence="1">Belongs to the antirestriction protein family.</text>
</comment>
<dbReference type="InterPro" id="IPR004914">
    <property type="entry name" value="Antirestrict"/>
</dbReference>
<keyword evidence="3" id="KW-1185">Reference proteome</keyword>
<accession>A0A421DJJ2</accession>